<dbReference type="GO" id="GO:0140718">
    <property type="term" value="P:facultative heterochromatin formation"/>
    <property type="evidence" value="ECO:0007669"/>
    <property type="project" value="UniProtKB-ARBA"/>
</dbReference>
<dbReference type="InterPro" id="IPR050281">
    <property type="entry name" value="Flavin_monoamine_oxidase"/>
</dbReference>
<dbReference type="Proteomes" id="UP000799750">
    <property type="component" value="Unassembled WGS sequence"/>
</dbReference>
<dbReference type="GO" id="GO:1990841">
    <property type="term" value="F:promoter-specific chromatin binding"/>
    <property type="evidence" value="ECO:0007669"/>
    <property type="project" value="UniProtKB-ARBA"/>
</dbReference>
<dbReference type="Gene3D" id="3.50.50.60">
    <property type="entry name" value="FAD/NAD(P)-binding domain"/>
    <property type="match status" value="2"/>
</dbReference>
<proteinExistence type="inferred from homology"/>
<name>A0A6A6R3R2_9PEZI</name>
<dbReference type="GO" id="GO:0140683">
    <property type="term" value="F:histone H3K9me/H3K9me2 demethylase activity"/>
    <property type="evidence" value="ECO:0007669"/>
    <property type="project" value="UniProtKB-ARBA"/>
</dbReference>
<evidence type="ECO:0000256" key="5">
    <source>
        <dbReference type="ARBA" id="ARBA00023242"/>
    </source>
</evidence>
<dbReference type="InterPro" id="IPR036188">
    <property type="entry name" value="FAD/NAD-bd_sf"/>
</dbReference>
<dbReference type="GO" id="GO:0003677">
    <property type="term" value="F:DNA binding"/>
    <property type="evidence" value="ECO:0007669"/>
    <property type="project" value="UniProtKB-KW"/>
</dbReference>
<feature type="domain" description="SWIRM" evidence="7">
    <location>
        <begin position="77"/>
        <end position="172"/>
    </location>
</feature>
<keyword evidence="5" id="KW-0539">Nucleus</keyword>
<dbReference type="GO" id="GO:0140720">
    <property type="term" value="C:subtelomeric heterochromatin"/>
    <property type="evidence" value="ECO:0007669"/>
    <property type="project" value="UniProtKB-ARBA"/>
</dbReference>
<dbReference type="GO" id="GO:0032259">
    <property type="term" value="P:methylation"/>
    <property type="evidence" value="ECO:0007669"/>
    <property type="project" value="UniProtKB-KW"/>
</dbReference>
<comment type="subcellular location">
    <subcellularLocation>
        <location evidence="1">Nucleus</location>
    </subcellularLocation>
</comment>
<dbReference type="AlphaFoldDB" id="A0A6A6R3R2"/>
<accession>A0A6A6R3R2</accession>
<dbReference type="GO" id="GO:0031509">
    <property type="term" value="P:subtelomeric heterochromatin formation"/>
    <property type="evidence" value="ECO:0007669"/>
    <property type="project" value="UniProtKB-ARBA"/>
</dbReference>
<dbReference type="Pfam" id="PF01593">
    <property type="entry name" value="Amino_oxidase"/>
    <property type="match status" value="2"/>
</dbReference>
<dbReference type="GO" id="GO:0033193">
    <property type="term" value="C:Lsd1/2 complex"/>
    <property type="evidence" value="ECO:0007669"/>
    <property type="project" value="UniProtKB-ARBA"/>
</dbReference>
<dbReference type="GO" id="GO:0008168">
    <property type="term" value="F:methyltransferase activity"/>
    <property type="evidence" value="ECO:0007669"/>
    <property type="project" value="UniProtKB-KW"/>
</dbReference>
<feature type="region of interest" description="Disordered" evidence="6">
    <location>
        <begin position="936"/>
        <end position="964"/>
    </location>
</feature>
<sequence>MHTQGNIAEVSTPSSKKTPRLIIHGPKMSSTPELSQSQEAYTPRLSDGSPAKVRPPVFRARSSIPSSISAGEFGRQGVVAAYSSRLNPYALHPGEYKLLREHITLPQVSVYLSIRNAILRLFTRNPLVSVNLVEAVGCAQDARYFNMAKVAYYWLMRNGYINFGCVEVLNTAGPVSRTKSKATRRRTIVVIGAGMSGLGCARQLEGLFAQLGNQWTSEGEKQPRVILLEGRNRVGGRVYSHPLQQQTNSDLASGRRCTAEMGAQIIVGFDHGNPMNAIIRGQLAIPYHVLRDNTILYDHDGTVVEKSQDMLVEKLYNDILDRASVYRNKPVPLRTVEGNRELIWFGKDTGGEAGPMVSALEDSDAHENATGINATVEDKPSSGVEKLAGRAYVLTNGINSDMSAVEAAQAMGWQVKPNVSPSQSLDLDSIAKSSKHPTLGETMDDAIRQYGELLDITPRDMRLLNWHHANLEYANAATIGSLSLSGWDQDIGNEFEGFHSQIIGGYVQVPRGLWQCPTKLDVRFSHAVKSIRYSAEEQAAVPVRIECTNGEVFEADKLVISTPLGVLKEGSIEFEPALPEWKTSVIDRLGFGLLNKVILVYDSPFWETDRDMFGLLNEAEMQESLNQKDYDSRRGRFYLFWNCIKTSGRPMLVALMAGNSAHHTEQTDNESLVQEVTSRLAKMFAPAKVPLPSETIITRWKKDPFARGSYSYVGPYTQQGDYDKMAQSHGPLHFAGEATCGSHPATVHGAYISGLRAAAEIVESMIGPIKVEHPLVEKKVKPEPTHASTMAGLKHKLDEEATQQPVRNIRQARDEDYEASVIGAILNEIGERPIKPGRGGLNPFLLYTKDYWHICKADCDKARREATGDPTAKASKTEVRIALGQMWRNAIPDIKKPYLDQTQSAREEGAANAAEYNKRVVEWDREAARIRQEYVQNNPPPGAATGADTGKTAIENGWGRNMRR</sequence>
<dbReference type="EMBL" id="MU004185">
    <property type="protein sequence ID" value="KAF2498413.1"/>
    <property type="molecule type" value="Genomic_DNA"/>
</dbReference>
<dbReference type="GO" id="GO:0005721">
    <property type="term" value="C:pericentric heterochromatin"/>
    <property type="evidence" value="ECO:0007669"/>
    <property type="project" value="UniProtKB-ARBA"/>
</dbReference>
<dbReference type="SUPFAM" id="SSF51905">
    <property type="entry name" value="FAD/NAD(P)-binding domain"/>
    <property type="match status" value="1"/>
</dbReference>
<evidence type="ECO:0000313" key="8">
    <source>
        <dbReference type="EMBL" id="KAF2498413.1"/>
    </source>
</evidence>
<dbReference type="GO" id="GO:0005634">
    <property type="term" value="C:nucleus"/>
    <property type="evidence" value="ECO:0007669"/>
    <property type="project" value="UniProtKB-SubCell"/>
</dbReference>
<reference evidence="8" key="1">
    <citation type="journal article" date="2020" name="Stud. Mycol.">
        <title>101 Dothideomycetes genomes: a test case for predicting lifestyles and emergence of pathogens.</title>
        <authorList>
            <person name="Haridas S."/>
            <person name="Albert R."/>
            <person name="Binder M."/>
            <person name="Bloem J."/>
            <person name="Labutti K."/>
            <person name="Salamov A."/>
            <person name="Andreopoulos B."/>
            <person name="Baker S."/>
            <person name="Barry K."/>
            <person name="Bills G."/>
            <person name="Bluhm B."/>
            <person name="Cannon C."/>
            <person name="Castanera R."/>
            <person name="Culley D."/>
            <person name="Daum C."/>
            <person name="Ezra D."/>
            <person name="Gonzalez J."/>
            <person name="Henrissat B."/>
            <person name="Kuo A."/>
            <person name="Liang C."/>
            <person name="Lipzen A."/>
            <person name="Lutzoni F."/>
            <person name="Magnuson J."/>
            <person name="Mondo S."/>
            <person name="Nolan M."/>
            <person name="Ohm R."/>
            <person name="Pangilinan J."/>
            <person name="Park H.-J."/>
            <person name="Ramirez L."/>
            <person name="Alfaro M."/>
            <person name="Sun H."/>
            <person name="Tritt A."/>
            <person name="Yoshinaga Y."/>
            <person name="Zwiers L.-H."/>
            <person name="Turgeon B."/>
            <person name="Goodwin S."/>
            <person name="Spatafora J."/>
            <person name="Crous P."/>
            <person name="Grigoriev I."/>
        </authorList>
    </citation>
    <scope>NUCLEOTIDE SEQUENCE</scope>
    <source>
        <strain evidence="8">CBS 269.34</strain>
    </source>
</reference>
<dbReference type="Pfam" id="PF04433">
    <property type="entry name" value="SWIRM"/>
    <property type="match status" value="1"/>
</dbReference>
<dbReference type="GO" id="GO:0050660">
    <property type="term" value="F:flavin adenine dinucleotide binding"/>
    <property type="evidence" value="ECO:0007669"/>
    <property type="project" value="TreeGrafter"/>
</dbReference>
<dbReference type="PROSITE" id="PS50934">
    <property type="entry name" value="SWIRM"/>
    <property type="match status" value="1"/>
</dbReference>
<feature type="region of interest" description="Disordered" evidence="6">
    <location>
        <begin position="1"/>
        <end position="52"/>
    </location>
</feature>
<feature type="compositionally biased region" description="Polar residues" evidence="6">
    <location>
        <begin position="1"/>
        <end position="16"/>
    </location>
</feature>
<keyword evidence="9" id="KW-1185">Reference proteome</keyword>
<evidence type="ECO:0000259" key="7">
    <source>
        <dbReference type="PROSITE" id="PS50934"/>
    </source>
</evidence>
<dbReference type="GO" id="GO:0031934">
    <property type="term" value="C:mating-type region heterochromatin"/>
    <property type="evidence" value="ECO:0007669"/>
    <property type="project" value="UniProtKB-ARBA"/>
</dbReference>
<feature type="compositionally biased region" description="Polar residues" evidence="6">
    <location>
        <begin position="28"/>
        <end position="40"/>
    </location>
</feature>
<keyword evidence="8" id="KW-0489">Methyltransferase</keyword>
<keyword evidence="8" id="KW-0808">Transferase</keyword>
<evidence type="ECO:0000256" key="6">
    <source>
        <dbReference type="SAM" id="MobiDB-lite"/>
    </source>
</evidence>
<evidence type="ECO:0000256" key="1">
    <source>
        <dbReference type="ARBA" id="ARBA00004123"/>
    </source>
</evidence>
<dbReference type="OrthoDB" id="9982100at2759"/>
<dbReference type="GO" id="GO:0071515">
    <property type="term" value="P:mating-type locus imprinting"/>
    <property type="evidence" value="ECO:0007669"/>
    <property type="project" value="UniProtKB-ARBA"/>
</dbReference>
<protein>
    <submittedName>
        <fullName evidence="8">Lysine-specific histone demethylase 1</fullName>
    </submittedName>
</protein>
<evidence type="ECO:0000256" key="3">
    <source>
        <dbReference type="ARBA" id="ARBA00023002"/>
    </source>
</evidence>
<dbReference type="InterPro" id="IPR002937">
    <property type="entry name" value="Amino_oxidase"/>
</dbReference>
<dbReference type="SUPFAM" id="SSF47095">
    <property type="entry name" value="HMG-box"/>
    <property type="match status" value="1"/>
</dbReference>
<dbReference type="FunFam" id="3.50.50.60:FF:000249">
    <property type="entry name" value="Lysine-specific histone demethylase Aof2"/>
    <property type="match status" value="1"/>
</dbReference>
<feature type="compositionally biased region" description="Low complexity" evidence="6">
    <location>
        <begin position="943"/>
        <end position="953"/>
    </location>
</feature>
<keyword evidence="3" id="KW-0560">Oxidoreductase</keyword>
<comment type="similarity">
    <text evidence="2">Belongs to the flavin monoamine oxidase family.</text>
</comment>
<dbReference type="InterPro" id="IPR009057">
    <property type="entry name" value="Homeodomain-like_sf"/>
</dbReference>
<dbReference type="SUPFAM" id="SSF46689">
    <property type="entry name" value="Homeodomain-like"/>
    <property type="match status" value="1"/>
</dbReference>
<keyword evidence="4" id="KW-0238">DNA-binding</keyword>
<dbReference type="GO" id="GO:0031508">
    <property type="term" value="P:pericentric heterochromatin formation"/>
    <property type="evidence" value="ECO:0007669"/>
    <property type="project" value="UniProtKB-ARBA"/>
</dbReference>
<dbReference type="Gene3D" id="1.10.10.10">
    <property type="entry name" value="Winged helix-like DNA-binding domain superfamily/Winged helix DNA-binding domain"/>
    <property type="match status" value="1"/>
</dbReference>
<dbReference type="PANTHER" id="PTHR10742">
    <property type="entry name" value="FLAVIN MONOAMINE OXIDASE"/>
    <property type="match status" value="1"/>
</dbReference>
<evidence type="ECO:0000256" key="2">
    <source>
        <dbReference type="ARBA" id="ARBA00005995"/>
    </source>
</evidence>
<dbReference type="GO" id="GO:0030466">
    <property type="term" value="P:silent mating-type cassette heterochromatin formation"/>
    <property type="evidence" value="ECO:0007669"/>
    <property type="project" value="UniProtKB-ARBA"/>
</dbReference>
<dbReference type="InterPro" id="IPR036388">
    <property type="entry name" value="WH-like_DNA-bd_sf"/>
</dbReference>
<dbReference type="FunFam" id="1.10.30.10:FF:000067">
    <property type="entry name" value="Lysine-specific histone demethylase Aof2, putative"/>
    <property type="match status" value="1"/>
</dbReference>
<dbReference type="InterPro" id="IPR036910">
    <property type="entry name" value="HMG_box_dom_sf"/>
</dbReference>
<dbReference type="GO" id="GO:0033696">
    <property type="term" value="P:heterochromatin boundary formation"/>
    <property type="evidence" value="ECO:0007669"/>
    <property type="project" value="UniProtKB-ARBA"/>
</dbReference>
<gene>
    <name evidence="8" type="ORF">BU16DRAFT_456373</name>
</gene>
<dbReference type="Gene3D" id="1.10.30.10">
    <property type="entry name" value="High mobility group box domain"/>
    <property type="match status" value="1"/>
</dbReference>
<dbReference type="SUPFAM" id="SSF54373">
    <property type="entry name" value="FAD-linked reductases, C-terminal domain"/>
    <property type="match status" value="1"/>
</dbReference>
<organism evidence="8 9">
    <name type="scientific">Lophium mytilinum</name>
    <dbReference type="NCBI Taxonomy" id="390894"/>
    <lineage>
        <taxon>Eukaryota</taxon>
        <taxon>Fungi</taxon>
        <taxon>Dikarya</taxon>
        <taxon>Ascomycota</taxon>
        <taxon>Pezizomycotina</taxon>
        <taxon>Dothideomycetes</taxon>
        <taxon>Pleosporomycetidae</taxon>
        <taxon>Mytilinidiales</taxon>
        <taxon>Mytilinidiaceae</taxon>
        <taxon>Lophium</taxon>
    </lineage>
</organism>
<dbReference type="InterPro" id="IPR007526">
    <property type="entry name" value="SWIRM"/>
</dbReference>
<evidence type="ECO:0000256" key="4">
    <source>
        <dbReference type="ARBA" id="ARBA00023125"/>
    </source>
</evidence>
<evidence type="ECO:0000313" key="9">
    <source>
        <dbReference type="Proteomes" id="UP000799750"/>
    </source>
</evidence>
<dbReference type="Gene3D" id="3.90.660.10">
    <property type="match status" value="1"/>
</dbReference>
<dbReference type="PANTHER" id="PTHR10742:SF386">
    <property type="entry name" value="LYSINE-SPECIFIC HISTONE DEMETHYLASE 1A"/>
    <property type="match status" value="1"/>
</dbReference>